<evidence type="ECO:0000313" key="4">
    <source>
        <dbReference type="Proteomes" id="UP000199417"/>
    </source>
</evidence>
<dbReference type="Gene3D" id="2.30.110.10">
    <property type="entry name" value="Electron Transport, Fmn-binding Protein, Chain A"/>
    <property type="match status" value="1"/>
</dbReference>
<dbReference type="InterPro" id="IPR012349">
    <property type="entry name" value="Split_barrel_FMN-bd"/>
</dbReference>
<accession>A0A1G6QDW8</accession>
<dbReference type="STRING" id="168276.SAMN05444580_10210"/>
<protein>
    <submittedName>
        <fullName evidence="3">Deazaflavin-dependent oxidoreductase, nitroreductase family</fullName>
    </submittedName>
</protein>
<dbReference type="EMBL" id="FNAB01000002">
    <property type="protein sequence ID" value="SDC89867.1"/>
    <property type="molecule type" value="Genomic_DNA"/>
</dbReference>
<evidence type="ECO:0000313" key="3">
    <source>
        <dbReference type="EMBL" id="SDC89867.1"/>
    </source>
</evidence>
<dbReference type="GO" id="GO:0005886">
    <property type="term" value="C:plasma membrane"/>
    <property type="evidence" value="ECO:0007669"/>
    <property type="project" value="TreeGrafter"/>
</dbReference>
<evidence type="ECO:0000256" key="2">
    <source>
        <dbReference type="ARBA" id="ARBA00049106"/>
    </source>
</evidence>
<dbReference type="GO" id="GO:0016491">
    <property type="term" value="F:oxidoreductase activity"/>
    <property type="evidence" value="ECO:0007669"/>
    <property type="project" value="InterPro"/>
</dbReference>
<keyword evidence="4" id="KW-1185">Reference proteome</keyword>
<dbReference type="NCBIfam" id="TIGR00026">
    <property type="entry name" value="hi_GC_TIGR00026"/>
    <property type="match status" value="1"/>
</dbReference>
<comment type="similarity">
    <text evidence="1">Belongs to the F420H(2)-dependent quinone reductase family.</text>
</comment>
<dbReference type="RefSeq" id="WP_072847423.1">
    <property type="nucleotide sequence ID" value="NZ_FNAB01000002.1"/>
</dbReference>
<comment type="catalytic activity">
    <reaction evidence="2">
        <text>oxidized coenzyme F420-(gamma-L-Glu)(n) + a quinol + H(+) = reduced coenzyme F420-(gamma-L-Glu)(n) + a quinone</text>
        <dbReference type="Rhea" id="RHEA:39663"/>
        <dbReference type="Rhea" id="RHEA-COMP:12939"/>
        <dbReference type="Rhea" id="RHEA-COMP:14378"/>
        <dbReference type="ChEBI" id="CHEBI:15378"/>
        <dbReference type="ChEBI" id="CHEBI:24646"/>
        <dbReference type="ChEBI" id="CHEBI:132124"/>
        <dbReference type="ChEBI" id="CHEBI:133980"/>
        <dbReference type="ChEBI" id="CHEBI:139511"/>
    </reaction>
</comment>
<dbReference type="InterPro" id="IPR004378">
    <property type="entry name" value="F420H2_quin_Rdtase"/>
</dbReference>
<gene>
    <name evidence="3" type="ORF">SAMN05444580_10210</name>
</gene>
<dbReference type="Proteomes" id="UP000199417">
    <property type="component" value="Unassembled WGS sequence"/>
</dbReference>
<organism evidence="3 4">
    <name type="scientific">Rhodococcus tukisamuensis</name>
    <dbReference type="NCBI Taxonomy" id="168276"/>
    <lineage>
        <taxon>Bacteria</taxon>
        <taxon>Bacillati</taxon>
        <taxon>Actinomycetota</taxon>
        <taxon>Actinomycetes</taxon>
        <taxon>Mycobacteriales</taxon>
        <taxon>Nocardiaceae</taxon>
        <taxon>Rhodococcus</taxon>
    </lineage>
</organism>
<dbReference type="Pfam" id="PF04075">
    <property type="entry name" value="F420H2_quin_red"/>
    <property type="match status" value="1"/>
</dbReference>
<proteinExistence type="inferred from homology"/>
<dbReference type="GO" id="GO:0070967">
    <property type="term" value="F:coenzyme F420 binding"/>
    <property type="evidence" value="ECO:0007669"/>
    <property type="project" value="TreeGrafter"/>
</dbReference>
<evidence type="ECO:0000256" key="1">
    <source>
        <dbReference type="ARBA" id="ARBA00008710"/>
    </source>
</evidence>
<name>A0A1G6QDW8_9NOCA</name>
<reference evidence="3 4" key="1">
    <citation type="submission" date="2016-10" db="EMBL/GenBank/DDBJ databases">
        <authorList>
            <person name="de Groot N.N."/>
        </authorList>
    </citation>
    <scope>NUCLEOTIDE SEQUENCE [LARGE SCALE GENOMIC DNA]</scope>
    <source>
        <strain evidence="3 4">JCM 11308</strain>
    </source>
</reference>
<dbReference type="PANTHER" id="PTHR39428">
    <property type="entry name" value="F420H(2)-DEPENDENT QUINONE REDUCTASE RV1261C"/>
    <property type="match status" value="1"/>
</dbReference>
<dbReference type="AlphaFoldDB" id="A0A1G6QDW8"/>
<sequence length="149" mass="16346">MKVEENPIVQKIGVRVLQVHQWVYERTGGRIGHRILGVPCLLLDTVGAKTGQPRVSSLTYVRDGEDYVVVASKGGAPQSPGWYFNLRAHPDASIRVGTTRIPVTAGLLGPDDPDYARLFAAADANNSDRYSGYQRHTTRPIPIVVLTPR</sequence>
<dbReference type="PANTHER" id="PTHR39428:SF1">
    <property type="entry name" value="F420H(2)-DEPENDENT QUINONE REDUCTASE RV1261C"/>
    <property type="match status" value="1"/>
</dbReference>